<dbReference type="InterPro" id="IPR045865">
    <property type="entry name" value="ACT-like_dom_sf"/>
</dbReference>
<keyword evidence="5" id="KW-0827">Tyrosine biosynthesis</keyword>
<dbReference type="GO" id="GO:0004665">
    <property type="term" value="F:prephenate dehydrogenase (NADP+) activity"/>
    <property type="evidence" value="ECO:0007669"/>
    <property type="project" value="InterPro"/>
</dbReference>
<dbReference type="SUPFAM" id="SSF48179">
    <property type="entry name" value="6-phosphogluconate dehydrogenase C-terminal domain-like"/>
    <property type="match status" value="1"/>
</dbReference>
<dbReference type="SUPFAM" id="SSF51735">
    <property type="entry name" value="NAD(P)-binding Rossmann-fold domains"/>
    <property type="match status" value="1"/>
</dbReference>
<dbReference type="GO" id="GO:0006571">
    <property type="term" value="P:tyrosine biosynthetic process"/>
    <property type="evidence" value="ECO:0007669"/>
    <property type="project" value="UniProtKB-KW"/>
</dbReference>
<dbReference type="FunFam" id="3.40.50.720:FF:000208">
    <property type="entry name" value="Prephenate dehydrogenase"/>
    <property type="match status" value="1"/>
</dbReference>
<evidence type="ECO:0000256" key="1">
    <source>
        <dbReference type="ARBA" id="ARBA00005067"/>
    </source>
</evidence>
<evidence type="ECO:0000259" key="11">
    <source>
        <dbReference type="PROSITE" id="PS51176"/>
    </source>
</evidence>
<dbReference type="RefSeq" id="WP_115482505.1">
    <property type="nucleotide sequence ID" value="NZ_QRCT01000034.1"/>
</dbReference>
<comment type="catalytic activity">
    <reaction evidence="10">
        <text>prephenate + NAD(+) = 3-(4-hydroxyphenyl)pyruvate + CO2 + NADH</text>
        <dbReference type="Rhea" id="RHEA:13869"/>
        <dbReference type="ChEBI" id="CHEBI:16526"/>
        <dbReference type="ChEBI" id="CHEBI:29934"/>
        <dbReference type="ChEBI" id="CHEBI:36242"/>
        <dbReference type="ChEBI" id="CHEBI:57540"/>
        <dbReference type="ChEBI" id="CHEBI:57945"/>
        <dbReference type="EC" id="1.3.1.12"/>
    </reaction>
</comment>
<sequence>MNEITIGFIGLGLIGGSIAKTIRRIIPEYRLLAYDIDTANLKLAQTEGVIDEIYCEINHEFSRCDFIFLCAPVSDNCENLLLLKPYLKPSCILTDVGSVKSDIHKKIMKTGQEKMFIGGHPMAGSEKIGYQNASAYLIENVYYLLTPSDSVSETKISVMIKLIASLGAIPLILSFSEHDKVTANISHLPHILASSLVNYIKESDNNLGIMKTVAAGGFKDITRIASSSPYMWQQICLSNKAPILTALKGYIKYLTQIKKELEQSSKDNLYDFFNSAREYRNSFSSASTGPIKKSYEVYCDIVDETGQIASLAGILAKNNISIKNIGIIHNREFEEGVLRIEFYNENATSRAIELLRKYHYTVYERS</sequence>
<dbReference type="Gene3D" id="3.40.50.720">
    <property type="entry name" value="NAD(P)-binding Rossmann-like Domain"/>
    <property type="match status" value="1"/>
</dbReference>
<keyword evidence="6" id="KW-0028">Amino-acid biosynthesis</keyword>
<dbReference type="EMBL" id="QRCT01000034">
    <property type="protein sequence ID" value="RDU23163.1"/>
    <property type="molecule type" value="Genomic_DNA"/>
</dbReference>
<protein>
    <recommendedName>
        <fullName evidence="4">Prephenate dehydrogenase</fullName>
        <ecNumber evidence="3">1.3.1.12</ecNumber>
    </recommendedName>
</protein>
<dbReference type="InterPro" id="IPR046825">
    <property type="entry name" value="PDH_C"/>
</dbReference>
<dbReference type="EC" id="1.3.1.12" evidence="3"/>
<dbReference type="PROSITE" id="PS51176">
    <property type="entry name" value="PDH_ADH"/>
    <property type="match status" value="1"/>
</dbReference>
<evidence type="ECO:0000256" key="3">
    <source>
        <dbReference type="ARBA" id="ARBA00012068"/>
    </source>
</evidence>
<feature type="domain" description="Prephenate/arogenate dehydrogenase" evidence="11">
    <location>
        <begin position="4"/>
        <end position="291"/>
    </location>
</feature>
<dbReference type="AlphaFoldDB" id="A0A371AUB8"/>
<keyword evidence="13" id="KW-1185">Reference proteome</keyword>
<reference evidence="12 13" key="1">
    <citation type="submission" date="2018-07" db="EMBL/GenBank/DDBJ databases">
        <title>Anaerosacharophilus polymeroproducens gen. nov. sp. nov., an anaerobic bacterium isolated from salt field.</title>
        <authorList>
            <person name="Kim W."/>
            <person name="Yang S.-H."/>
            <person name="Oh J."/>
            <person name="Lee J.-H."/>
            <person name="Kwon K.K."/>
        </authorList>
    </citation>
    <scope>NUCLEOTIDE SEQUENCE [LARGE SCALE GENOMIC DNA]</scope>
    <source>
        <strain evidence="12 13">MCWD5</strain>
    </source>
</reference>
<name>A0A371AUB8_9FIRM</name>
<evidence type="ECO:0000256" key="8">
    <source>
        <dbReference type="ARBA" id="ARBA00023027"/>
    </source>
</evidence>
<dbReference type="Pfam" id="PF20463">
    <property type="entry name" value="PDH_C"/>
    <property type="match status" value="1"/>
</dbReference>
<evidence type="ECO:0000256" key="7">
    <source>
        <dbReference type="ARBA" id="ARBA00023002"/>
    </source>
</evidence>
<dbReference type="GO" id="GO:0070403">
    <property type="term" value="F:NAD+ binding"/>
    <property type="evidence" value="ECO:0007669"/>
    <property type="project" value="InterPro"/>
</dbReference>
<dbReference type="InterPro" id="IPR046826">
    <property type="entry name" value="PDH_N"/>
</dbReference>
<evidence type="ECO:0000256" key="5">
    <source>
        <dbReference type="ARBA" id="ARBA00022498"/>
    </source>
</evidence>
<proteinExistence type="inferred from homology"/>
<evidence type="ECO:0000313" key="12">
    <source>
        <dbReference type="EMBL" id="RDU23163.1"/>
    </source>
</evidence>
<dbReference type="InterPro" id="IPR003099">
    <property type="entry name" value="Prephen_DH"/>
</dbReference>
<keyword evidence="8" id="KW-0520">NAD</keyword>
<evidence type="ECO:0000256" key="9">
    <source>
        <dbReference type="ARBA" id="ARBA00023141"/>
    </source>
</evidence>
<evidence type="ECO:0000256" key="10">
    <source>
        <dbReference type="ARBA" id="ARBA00049260"/>
    </source>
</evidence>
<dbReference type="Proteomes" id="UP000255036">
    <property type="component" value="Unassembled WGS sequence"/>
</dbReference>
<dbReference type="InterPro" id="IPR036291">
    <property type="entry name" value="NAD(P)-bd_dom_sf"/>
</dbReference>
<evidence type="ECO:0000256" key="2">
    <source>
        <dbReference type="ARBA" id="ARBA00007964"/>
    </source>
</evidence>
<gene>
    <name evidence="12" type="ORF">DWV06_11540</name>
</gene>
<dbReference type="OrthoDB" id="9802008at2"/>
<dbReference type="SUPFAM" id="SSF55021">
    <property type="entry name" value="ACT-like"/>
    <property type="match status" value="1"/>
</dbReference>
<keyword evidence="9" id="KW-0057">Aromatic amino acid biosynthesis</keyword>
<dbReference type="PANTHER" id="PTHR21363">
    <property type="entry name" value="PREPHENATE DEHYDROGENASE"/>
    <property type="match status" value="1"/>
</dbReference>
<evidence type="ECO:0000256" key="4">
    <source>
        <dbReference type="ARBA" id="ARBA00016891"/>
    </source>
</evidence>
<comment type="similarity">
    <text evidence="2">Belongs to the prephenate/arogenate dehydrogenase family.</text>
</comment>
<dbReference type="InterPro" id="IPR050812">
    <property type="entry name" value="Preph/Arog_dehydrog"/>
</dbReference>
<dbReference type="PANTHER" id="PTHR21363:SF0">
    <property type="entry name" value="PREPHENATE DEHYDROGENASE [NADP(+)]"/>
    <property type="match status" value="1"/>
</dbReference>
<evidence type="ECO:0000313" key="13">
    <source>
        <dbReference type="Proteomes" id="UP000255036"/>
    </source>
</evidence>
<evidence type="ECO:0000256" key="6">
    <source>
        <dbReference type="ARBA" id="ARBA00022605"/>
    </source>
</evidence>
<comment type="caution">
    <text evidence="12">The sequence shown here is derived from an EMBL/GenBank/DDBJ whole genome shotgun (WGS) entry which is preliminary data.</text>
</comment>
<keyword evidence="7" id="KW-0560">Oxidoreductase</keyword>
<dbReference type="InterPro" id="IPR008927">
    <property type="entry name" value="6-PGluconate_DH-like_C_sf"/>
</dbReference>
<dbReference type="GO" id="GO:0008977">
    <property type="term" value="F:prephenate dehydrogenase (NAD+) activity"/>
    <property type="evidence" value="ECO:0007669"/>
    <property type="project" value="UniProtKB-EC"/>
</dbReference>
<organism evidence="12 13">
    <name type="scientific">Anaerosacchariphilus polymeriproducens</name>
    <dbReference type="NCBI Taxonomy" id="1812858"/>
    <lineage>
        <taxon>Bacteria</taxon>
        <taxon>Bacillati</taxon>
        <taxon>Bacillota</taxon>
        <taxon>Clostridia</taxon>
        <taxon>Lachnospirales</taxon>
        <taxon>Lachnospiraceae</taxon>
        <taxon>Anaerosacchariphilus</taxon>
    </lineage>
</organism>
<dbReference type="FunFam" id="1.10.3660.10:FF:000003">
    <property type="entry name" value="Prephenate dehydrogenase"/>
    <property type="match status" value="1"/>
</dbReference>
<dbReference type="Pfam" id="PF02153">
    <property type="entry name" value="PDH_N"/>
    <property type="match status" value="1"/>
</dbReference>
<dbReference type="Gene3D" id="1.10.3660.10">
    <property type="entry name" value="6-phosphogluconate dehydrogenase C-terminal like domain"/>
    <property type="match status" value="1"/>
</dbReference>
<comment type="pathway">
    <text evidence="1">Amino-acid biosynthesis; L-tyrosine biosynthesis; (4-hydroxyphenyl)pyruvate from prephenate (NAD(+) route): step 1/1.</text>
</comment>
<accession>A0A371AUB8</accession>